<keyword evidence="4" id="KW-1185">Reference proteome</keyword>
<sequence length="189" mass="19628">MSTDTPTPAPAPHVPAEEPAPKKKSIGVKILSYIVGAIVVAGLVYGFNYFSSDAAQAKAGECASVTGTTTKPDFKVVDCGAAEANYTIGKVLGSTTEKCGGAYDEYTETARKGPDSKLCLVPNLVEGACYEDPTTSKAMGMAKTECKAGAIKVVKKADGVVDEKLCTDSSPLSYTEPKLTLCLTQVESS</sequence>
<dbReference type="STRING" id="504798.SAMN05421871_111132"/>
<reference evidence="4" key="1">
    <citation type="submission" date="2016-10" db="EMBL/GenBank/DDBJ databases">
        <authorList>
            <person name="Varghese N."/>
            <person name="Submissions S."/>
        </authorList>
    </citation>
    <scope>NUCLEOTIDE SEQUENCE [LARGE SCALE GENOMIC DNA]</scope>
    <source>
        <strain evidence="4">IBRC-M 10655</strain>
    </source>
</reference>
<feature type="region of interest" description="Disordered" evidence="1">
    <location>
        <begin position="1"/>
        <end position="20"/>
    </location>
</feature>
<dbReference type="AlphaFoldDB" id="A0A1H0T2V3"/>
<keyword evidence="2" id="KW-0472">Membrane</keyword>
<evidence type="ECO:0000313" key="4">
    <source>
        <dbReference type="Proteomes" id="UP000199651"/>
    </source>
</evidence>
<dbReference type="RefSeq" id="WP_091380209.1">
    <property type="nucleotide sequence ID" value="NZ_FNDV01000011.1"/>
</dbReference>
<evidence type="ECO:0000256" key="2">
    <source>
        <dbReference type="SAM" id="Phobius"/>
    </source>
</evidence>
<organism evidence="3 4">
    <name type="scientific">Actinokineospora alba</name>
    <dbReference type="NCBI Taxonomy" id="504798"/>
    <lineage>
        <taxon>Bacteria</taxon>
        <taxon>Bacillati</taxon>
        <taxon>Actinomycetota</taxon>
        <taxon>Actinomycetes</taxon>
        <taxon>Pseudonocardiales</taxon>
        <taxon>Pseudonocardiaceae</taxon>
        <taxon>Actinokineospora</taxon>
    </lineage>
</organism>
<dbReference type="OrthoDB" id="4749283at2"/>
<feature type="transmembrane region" description="Helical" evidence="2">
    <location>
        <begin position="30"/>
        <end position="50"/>
    </location>
</feature>
<dbReference type="Proteomes" id="UP000199651">
    <property type="component" value="Unassembled WGS sequence"/>
</dbReference>
<proteinExistence type="predicted"/>
<name>A0A1H0T2V3_9PSEU</name>
<keyword evidence="2" id="KW-0812">Transmembrane</keyword>
<evidence type="ECO:0000256" key="1">
    <source>
        <dbReference type="SAM" id="MobiDB-lite"/>
    </source>
</evidence>
<keyword evidence="2" id="KW-1133">Transmembrane helix</keyword>
<gene>
    <name evidence="3" type="ORF">SAMN05192558_109242</name>
</gene>
<accession>A0A1H0T2V3</accession>
<evidence type="ECO:0000313" key="3">
    <source>
        <dbReference type="EMBL" id="SDP48407.1"/>
    </source>
</evidence>
<protein>
    <submittedName>
        <fullName evidence="3">Uncharacterized protein</fullName>
    </submittedName>
</protein>
<dbReference type="EMBL" id="FNJB01000009">
    <property type="protein sequence ID" value="SDP48407.1"/>
    <property type="molecule type" value="Genomic_DNA"/>
</dbReference>